<feature type="region of interest" description="Disordered" evidence="1">
    <location>
        <begin position="36"/>
        <end position="62"/>
    </location>
</feature>
<keyword evidence="4" id="KW-1185">Reference proteome</keyword>
<evidence type="ECO:0000313" key="4">
    <source>
        <dbReference type="Proteomes" id="UP000264820"/>
    </source>
</evidence>
<feature type="compositionally biased region" description="Polar residues" evidence="1">
    <location>
        <begin position="263"/>
        <end position="272"/>
    </location>
</feature>
<protein>
    <recommendedName>
        <fullName evidence="2">DUF4585 domain-containing protein</fullName>
    </recommendedName>
</protein>
<proteinExistence type="predicted"/>
<feature type="region of interest" description="Disordered" evidence="1">
    <location>
        <begin position="315"/>
        <end position="362"/>
    </location>
</feature>
<feature type="compositionally biased region" description="Polar residues" evidence="1">
    <location>
        <begin position="907"/>
        <end position="924"/>
    </location>
</feature>
<dbReference type="OMA" id="RRTQDFP"/>
<feature type="region of interest" description="Disordered" evidence="1">
    <location>
        <begin position="904"/>
        <end position="956"/>
    </location>
</feature>
<dbReference type="InterPro" id="IPR052303">
    <property type="entry name" value="CEFIP"/>
</dbReference>
<sequence>MSDLGIETDSDECDDEEDDDVTVLTEDESHYITTHAIRLSELSDGHDGDSDPGAGSSSSSTWDMEDGQQVFSFVDYASFNCNGVLMMKREGDVAISSLRESDPSLQFAACGEGGGQVHLSIKTTSRAINDPIQENVVYHAKDARDPSPSAVGGVDVNFEGLRDRAKGVIPPPGGKLQAKESAEYSSCASSELDDADKEVRNLTARTFKSLAYPYLDAINFSTSSESSTSERGINRWSTFVDLKYSNVSQSLVSQPTAERGENSTDFAEQLNGNGAPHSRSSTKKIELMRKFGQGHSGVIRLTETLNFRCNVKSGMSAGEGRTSVAPNPMGAGSRSTDEVTANSLQGGRGRGATAKSKSMEGSHKKAIFASSVIQNVLSKKMQFEQERRMERGEMREPHHKGDSHRGKGMQRQSSKLSESNSDSTEDLADMMDCGSRRDSLVQDAHSEVPAKVMDAKRVAMEASKGTLLHSQNSAFRCWRNDELQFPQDHKNHKIPEETPPSEGMGDWYSASGSKLTKMSHLFVPNIQCVASDAELERGLGSDHTLNTTDTRNVAASKSPEIKINLQSCNAASLIRNDDSKGQGVLAGALKGESSDKVPHFMVRDIREGKGKLQTPIHQVRDVRKLVKSSYHFVSLDHKSNFATANSHQDCQGPTSVSPIVIKCQSVNTNSAKSDLSEERSSPEGTKSSAIQKLAGKAPPGIIDNPLEEMSLRIESRLASKKEKVPEVTDKQQMSNQVALEKLQAAVKTMEQLYVFDKNEWKRKNEPRPMMDSHVLSMIASEENSEEEALRGEIVRSESYPSLNKTPPAAAAECWLRTAADPDDRLKARLTAPPVSSSLKASAGVTVGVTTKTPQLNDPGPVSCNAKTFAPKLPVYPTKTHGESKEILVMEQNSDHEDYLTIPVKAQGNGSEEGSSAFTTRSHPTNLPLHVPPSGTKGQEEKSQRSPNAAMATHSPDVPPATIYHSIPLGMSANQPQVYCFSPAITPAPLLDPFQATQKKMLLDPTSGSYYLVDTPVQPSTRRLFDPETGHFVEVPMPQPPMTPVPMPISPLALGPAAYGHTYMIYPGFMTSPPLISTRTLVQPQMLVESGEKAAPHQPEGMYMETPFYMTTGKAAAGTSNVVNVARLQQGLPGGKQPVISITSQQGPRIIAPPSFDGTTMSFVVEHR</sequence>
<dbReference type="InterPro" id="IPR027838">
    <property type="entry name" value="DUF4585"/>
</dbReference>
<dbReference type="Ensembl" id="ENSHCOT00000008950.1">
    <property type="protein sequence ID" value="ENSHCOP00000003309.1"/>
    <property type="gene ID" value="ENSHCOG00000004613.1"/>
</dbReference>
<feature type="region of interest" description="Disordered" evidence="1">
    <location>
        <begin position="252"/>
        <end position="281"/>
    </location>
</feature>
<dbReference type="Pfam" id="PF15232">
    <property type="entry name" value="DUF4585"/>
    <property type="match status" value="1"/>
</dbReference>
<dbReference type="Proteomes" id="UP000264820">
    <property type="component" value="Unplaced"/>
</dbReference>
<evidence type="ECO:0000256" key="1">
    <source>
        <dbReference type="SAM" id="MobiDB-lite"/>
    </source>
</evidence>
<feature type="compositionally biased region" description="Polar residues" evidence="1">
    <location>
        <begin position="410"/>
        <end position="422"/>
    </location>
</feature>
<accession>A0A3Q3D5K3</accession>
<evidence type="ECO:0000313" key="3">
    <source>
        <dbReference type="Ensembl" id="ENSHCOP00000003309.1"/>
    </source>
</evidence>
<name>A0A3Q3D5K3_HIPCM</name>
<reference evidence="3" key="2">
    <citation type="submission" date="2025-09" db="UniProtKB">
        <authorList>
            <consortium name="Ensembl"/>
        </authorList>
    </citation>
    <scope>IDENTIFICATION</scope>
</reference>
<feature type="compositionally biased region" description="Low complexity" evidence="1">
    <location>
        <begin position="51"/>
        <end position="60"/>
    </location>
</feature>
<feature type="region of interest" description="Disordered" evidence="1">
    <location>
        <begin position="670"/>
        <end position="706"/>
    </location>
</feature>
<dbReference type="PANTHER" id="PTHR33775:SF4">
    <property type="entry name" value="CHROMOSOME 4 OPEN READING FRAME 54"/>
    <property type="match status" value="1"/>
</dbReference>
<feature type="compositionally biased region" description="Basic and acidic residues" evidence="1">
    <location>
        <begin position="383"/>
        <end position="405"/>
    </location>
</feature>
<organism evidence="3 4">
    <name type="scientific">Hippocampus comes</name>
    <name type="common">Tiger tail seahorse</name>
    <dbReference type="NCBI Taxonomy" id="109280"/>
    <lineage>
        <taxon>Eukaryota</taxon>
        <taxon>Metazoa</taxon>
        <taxon>Chordata</taxon>
        <taxon>Craniata</taxon>
        <taxon>Vertebrata</taxon>
        <taxon>Euteleostomi</taxon>
        <taxon>Actinopterygii</taxon>
        <taxon>Neopterygii</taxon>
        <taxon>Teleostei</taxon>
        <taxon>Neoteleostei</taxon>
        <taxon>Acanthomorphata</taxon>
        <taxon>Syngnathiaria</taxon>
        <taxon>Syngnathiformes</taxon>
        <taxon>Syngnathoidei</taxon>
        <taxon>Syngnathidae</taxon>
        <taxon>Hippocampus</taxon>
    </lineage>
</organism>
<evidence type="ECO:0000259" key="2">
    <source>
        <dbReference type="Pfam" id="PF15232"/>
    </source>
</evidence>
<dbReference type="PANTHER" id="PTHR33775">
    <property type="entry name" value="CARDIAC-ENRICHED FHL2-INTERACTING PROTEIN-RELATED"/>
    <property type="match status" value="1"/>
</dbReference>
<feature type="domain" description="DUF4585" evidence="2">
    <location>
        <begin position="993"/>
        <end position="1058"/>
    </location>
</feature>
<dbReference type="AlphaFoldDB" id="A0A3Q3D5K3"/>
<feature type="region of interest" description="Disordered" evidence="1">
    <location>
        <begin position="1"/>
        <end position="20"/>
    </location>
</feature>
<reference evidence="3" key="1">
    <citation type="submission" date="2025-08" db="UniProtKB">
        <authorList>
            <consortium name="Ensembl"/>
        </authorList>
    </citation>
    <scope>IDENTIFICATION</scope>
</reference>
<dbReference type="GeneTree" id="ENSGT00730000111645"/>
<feature type="region of interest" description="Disordered" evidence="1">
    <location>
        <begin position="383"/>
        <end position="430"/>
    </location>
</feature>